<feature type="chain" id="PRO_5045828527" evidence="5">
    <location>
        <begin position="19"/>
        <end position="524"/>
    </location>
</feature>
<comment type="similarity">
    <text evidence="1">Belongs to the UDP-glycosyltransferase family.</text>
</comment>
<sequence length="524" mass="58626">MILRFAGLMLCLASLSSGARILAWYAMPAKSHHIAFQPILRALAERGHKIDFYTTITMKDPPANIRVIELPSFMSAGGGPNLNFKEFGDLASPLVSTIMYKMGMGGNDMIASSPEFQKLMSSDEKYDLVLGEFLFVNENSVALMHKFKVPGIATQPLGDCAWVNEIAGLPDNPSYMIDWKSLFTGRMNFFQRLYNAYTTVITNVVSYYFVTFPLQAQMDKMFNYTGWETRPRLPMLMSDLALILVNTHHSVGYPYPKAPHVKDVGGAFIGPNKPLPKDLQTYLDAAKEGVIYFSLGSVVDPVQFVEDGSFVEFVNAFKKLKQNILWKWRDGVELPKVEAPNIKFSPWVPQQDVLAHNKTILFVTHGGLLSMMEAVHFGVPLVGIGVFGDQRKNVEFMNTEGFGVGLDVHGLKEPTISKAINEVLNDPKYRTEMLRRQALFTDRPMKPLDEAVYWVEYVLKHGKALQPASARMPFYQLYMLDIFAALGAVLLLAVYAVRKLACALLSLCCGKAASRSTIESKKKR</sequence>
<keyword evidence="3" id="KW-0808">Transferase</keyword>
<proteinExistence type="inferred from homology"/>
<keyword evidence="2" id="KW-0328">Glycosyltransferase</keyword>
<name>A0ABN7BEL7_9HEMI</name>
<evidence type="ECO:0000256" key="3">
    <source>
        <dbReference type="ARBA" id="ARBA00022679"/>
    </source>
</evidence>
<protein>
    <submittedName>
        <fullName evidence="6">Glucuronosyltransferase</fullName>
    </submittedName>
</protein>
<keyword evidence="4" id="KW-1133">Transmembrane helix</keyword>
<dbReference type="InterPro" id="IPR002213">
    <property type="entry name" value="UDP_glucos_trans"/>
</dbReference>
<dbReference type="SUPFAM" id="SSF53756">
    <property type="entry name" value="UDP-Glycosyltransferase/glycogen phosphorylase"/>
    <property type="match status" value="1"/>
</dbReference>
<dbReference type="InterPro" id="IPR050271">
    <property type="entry name" value="UDP-glycosyltransferase"/>
</dbReference>
<dbReference type="Pfam" id="PF00201">
    <property type="entry name" value="UDPGT"/>
    <property type="match status" value="1"/>
</dbReference>
<evidence type="ECO:0000256" key="4">
    <source>
        <dbReference type="SAM" id="Phobius"/>
    </source>
</evidence>
<feature type="signal peptide" evidence="5">
    <location>
        <begin position="1"/>
        <end position="18"/>
    </location>
</feature>
<keyword evidence="4" id="KW-0812">Transmembrane</keyword>
<evidence type="ECO:0000313" key="7">
    <source>
        <dbReference type="Proteomes" id="UP001307889"/>
    </source>
</evidence>
<organism evidence="6 7">
    <name type="scientific">Nesidiocoris tenuis</name>
    <dbReference type="NCBI Taxonomy" id="355587"/>
    <lineage>
        <taxon>Eukaryota</taxon>
        <taxon>Metazoa</taxon>
        <taxon>Ecdysozoa</taxon>
        <taxon>Arthropoda</taxon>
        <taxon>Hexapoda</taxon>
        <taxon>Insecta</taxon>
        <taxon>Pterygota</taxon>
        <taxon>Neoptera</taxon>
        <taxon>Paraneoptera</taxon>
        <taxon>Hemiptera</taxon>
        <taxon>Heteroptera</taxon>
        <taxon>Panheteroptera</taxon>
        <taxon>Cimicomorpha</taxon>
        <taxon>Miridae</taxon>
        <taxon>Dicyphina</taxon>
        <taxon>Nesidiocoris</taxon>
    </lineage>
</organism>
<dbReference type="Proteomes" id="UP001307889">
    <property type="component" value="Chromosome 14"/>
</dbReference>
<dbReference type="CDD" id="cd03784">
    <property type="entry name" value="GT1_Gtf-like"/>
    <property type="match status" value="1"/>
</dbReference>
<dbReference type="PANTHER" id="PTHR48043:SF159">
    <property type="entry name" value="EG:EG0003.4 PROTEIN-RELATED"/>
    <property type="match status" value="1"/>
</dbReference>
<evidence type="ECO:0000256" key="1">
    <source>
        <dbReference type="ARBA" id="ARBA00009995"/>
    </source>
</evidence>
<keyword evidence="5" id="KW-0732">Signal</keyword>
<keyword evidence="7" id="KW-1185">Reference proteome</keyword>
<keyword evidence="4" id="KW-0472">Membrane</keyword>
<evidence type="ECO:0000256" key="5">
    <source>
        <dbReference type="SAM" id="SignalP"/>
    </source>
</evidence>
<evidence type="ECO:0000313" key="6">
    <source>
        <dbReference type="EMBL" id="BET02821.1"/>
    </source>
</evidence>
<accession>A0ABN7BEL7</accession>
<gene>
    <name evidence="6" type="ORF">NTJ_15639</name>
</gene>
<evidence type="ECO:0000256" key="2">
    <source>
        <dbReference type="ARBA" id="ARBA00022676"/>
    </source>
</evidence>
<dbReference type="PANTHER" id="PTHR48043">
    <property type="entry name" value="EG:EG0003.4 PROTEIN-RELATED"/>
    <property type="match status" value="1"/>
</dbReference>
<dbReference type="EMBL" id="AP028922">
    <property type="protein sequence ID" value="BET02821.1"/>
    <property type="molecule type" value="Genomic_DNA"/>
</dbReference>
<feature type="transmembrane region" description="Helical" evidence="4">
    <location>
        <begin position="475"/>
        <end position="497"/>
    </location>
</feature>
<reference evidence="6 7" key="1">
    <citation type="submission" date="2023-09" db="EMBL/GenBank/DDBJ databases">
        <title>Nesidiocoris tenuis whole genome shotgun sequence.</title>
        <authorList>
            <person name="Shibata T."/>
            <person name="Shimoda M."/>
            <person name="Kobayashi T."/>
            <person name="Uehara T."/>
        </authorList>
    </citation>
    <scope>NUCLEOTIDE SEQUENCE [LARGE SCALE GENOMIC DNA]</scope>
    <source>
        <strain evidence="6 7">Japan</strain>
    </source>
</reference>
<dbReference type="Gene3D" id="3.40.50.2000">
    <property type="entry name" value="Glycogen Phosphorylase B"/>
    <property type="match status" value="2"/>
</dbReference>